<dbReference type="Pfam" id="PF13560">
    <property type="entry name" value="HTH_31"/>
    <property type="match status" value="1"/>
</dbReference>
<dbReference type="Gene3D" id="1.10.260.40">
    <property type="entry name" value="lambda repressor-like DNA-binding domains"/>
    <property type="match status" value="1"/>
</dbReference>
<name>A0A841ECT6_9ACTN</name>
<dbReference type="PROSITE" id="PS50943">
    <property type="entry name" value="HTH_CROC1"/>
    <property type="match status" value="1"/>
</dbReference>
<gene>
    <name evidence="3" type="ORF">HNR25_004761</name>
</gene>
<evidence type="ECO:0000256" key="1">
    <source>
        <dbReference type="SAM" id="MobiDB-lite"/>
    </source>
</evidence>
<dbReference type="EMBL" id="JACHLY010000002">
    <property type="protein sequence ID" value="MBB6000932.1"/>
    <property type="molecule type" value="Genomic_DNA"/>
</dbReference>
<dbReference type="RefSeq" id="WP_184639851.1">
    <property type="nucleotide sequence ID" value="NZ_BAABKT010000017.1"/>
</dbReference>
<feature type="domain" description="HTH cro/C1-type" evidence="2">
    <location>
        <begin position="38"/>
        <end position="92"/>
    </location>
</feature>
<evidence type="ECO:0000313" key="4">
    <source>
        <dbReference type="Proteomes" id="UP000578077"/>
    </source>
</evidence>
<keyword evidence="4" id="KW-1185">Reference proteome</keyword>
<feature type="region of interest" description="Disordered" evidence="1">
    <location>
        <begin position="287"/>
        <end position="309"/>
    </location>
</feature>
<comment type="caution">
    <text evidence="3">The sequence shown here is derived from an EMBL/GenBank/DDBJ whole genome shotgun (WGS) entry which is preliminary data.</text>
</comment>
<dbReference type="InterPro" id="IPR041413">
    <property type="entry name" value="MLTR_LBD"/>
</dbReference>
<reference evidence="3 4" key="1">
    <citation type="submission" date="2020-08" db="EMBL/GenBank/DDBJ databases">
        <title>Sequencing the genomes of 1000 actinobacteria strains.</title>
        <authorList>
            <person name="Klenk H.-P."/>
        </authorList>
    </citation>
    <scope>NUCLEOTIDE SEQUENCE [LARGE SCALE GENOMIC DNA]</scope>
    <source>
        <strain evidence="3 4">DSM 44593</strain>
    </source>
</reference>
<dbReference type="PANTHER" id="PTHR35010">
    <property type="entry name" value="BLL4672 PROTEIN-RELATED"/>
    <property type="match status" value="1"/>
</dbReference>
<protein>
    <submittedName>
        <fullName evidence="3">Transcriptional regulator with XRE-family HTH domain</fullName>
    </submittedName>
</protein>
<dbReference type="PANTHER" id="PTHR35010:SF2">
    <property type="entry name" value="BLL4672 PROTEIN"/>
    <property type="match status" value="1"/>
</dbReference>
<dbReference type="Gene3D" id="3.30.450.180">
    <property type="match status" value="1"/>
</dbReference>
<dbReference type="SUPFAM" id="SSF47413">
    <property type="entry name" value="lambda repressor-like DNA-binding domains"/>
    <property type="match status" value="1"/>
</dbReference>
<dbReference type="InterPro" id="IPR010982">
    <property type="entry name" value="Lambda_DNA-bd_dom_sf"/>
</dbReference>
<dbReference type="Pfam" id="PF17765">
    <property type="entry name" value="MLTR_LBD"/>
    <property type="match status" value="1"/>
</dbReference>
<dbReference type="SMART" id="SM00530">
    <property type="entry name" value="HTH_XRE"/>
    <property type="match status" value="1"/>
</dbReference>
<dbReference type="InterPro" id="IPR001387">
    <property type="entry name" value="Cro/C1-type_HTH"/>
</dbReference>
<organism evidence="3 4">
    <name type="scientific">Streptomonospora salina</name>
    <dbReference type="NCBI Taxonomy" id="104205"/>
    <lineage>
        <taxon>Bacteria</taxon>
        <taxon>Bacillati</taxon>
        <taxon>Actinomycetota</taxon>
        <taxon>Actinomycetes</taxon>
        <taxon>Streptosporangiales</taxon>
        <taxon>Nocardiopsidaceae</taxon>
        <taxon>Streptomonospora</taxon>
    </lineage>
</organism>
<dbReference type="GO" id="GO:0003677">
    <property type="term" value="F:DNA binding"/>
    <property type="evidence" value="ECO:0007669"/>
    <property type="project" value="InterPro"/>
</dbReference>
<evidence type="ECO:0000259" key="2">
    <source>
        <dbReference type="PROSITE" id="PS50943"/>
    </source>
</evidence>
<dbReference type="AlphaFoldDB" id="A0A841ECT6"/>
<sequence>MTQHGAASGGGRPGQLGAALRGWRERIAPETVGLVAGRRRRAVGLRREELARHAGVSPDYIVRLEQGRATSPSSQVLAALARALRLGSQERRHLFALAGRREPDAGEAPAHPAPSVLRLLERMDDSPVSVYDAAWTLVASNRLFAALMGGVLSGPAERDHNVAWRHFTGLPARVSHTARQRERFERAVVGDLRAACARYPRDARLRSLTADLHGASPRFAELWDSHAIGVHTTDAKTVHHPDVGPIDLDCDVLQAPGGGHHVVLYTADPGTEGADKLRLLGVIGTREMSEPPASDHPAAPVTDRRCSGD</sequence>
<accession>A0A841ECT6</accession>
<dbReference type="CDD" id="cd00093">
    <property type="entry name" value="HTH_XRE"/>
    <property type="match status" value="1"/>
</dbReference>
<proteinExistence type="predicted"/>
<dbReference type="Proteomes" id="UP000578077">
    <property type="component" value="Unassembled WGS sequence"/>
</dbReference>
<evidence type="ECO:0000313" key="3">
    <source>
        <dbReference type="EMBL" id="MBB6000932.1"/>
    </source>
</evidence>